<name>A0A1F4UIJ0_UNCKA</name>
<evidence type="ECO:0000313" key="2">
    <source>
        <dbReference type="Proteomes" id="UP000176583"/>
    </source>
</evidence>
<gene>
    <name evidence="1" type="ORF">A2V54_00425</name>
</gene>
<accession>A0A1F4UIJ0</accession>
<dbReference type="AlphaFoldDB" id="A0A1F4UIJ0"/>
<reference evidence="1 2" key="1">
    <citation type="journal article" date="2016" name="Nat. Commun.">
        <title>Thousands of microbial genomes shed light on interconnected biogeochemical processes in an aquifer system.</title>
        <authorList>
            <person name="Anantharaman K."/>
            <person name="Brown C.T."/>
            <person name="Hug L.A."/>
            <person name="Sharon I."/>
            <person name="Castelle C.J."/>
            <person name="Probst A.J."/>
            <person name="Thomas B.C."/>
            <person name="Singh A."/>
            <person name="Wilkins M.J."/>
            <person name="Karaoz U."/>
            <person name="Brodie E.L."/>
            <person name="Williams K.H."/>
            <person name="Hubbard S.S."/>
            <person name="Banfield J.F."/>
        </authorList>
    </citation>
    <scope>NUCLEOTIDE SEQUENCE [LARGE SCALE GENOMIC DNA]</scope>
</reference>
<dbReference type="EMBL" id="MEUW01000013">
    <property type="protein sequence ID" value="OGC44620.1"/>
    <property type="molecule type" value="Genomic_DNA"/>
</dbReference>
<sequence>MRRTSIQMTYRQRALARDILNRNLVEVGERPARANVAQQIGATTTIREANWLRNLNGHR</sequence>
<evidence type="ECO:0000313" key="1">
    <source>
        <dbReference type="EMBL" id="OGC44620.1"/>
    </source>
</evidence>
<protein>
    <submittedName>
        <fullName evidence="1">Uncharacterized protein</fullName>
    </submittedName>
</protein>
<organism evidence="1 2">
    <name type="scientific">candidate division WWE3 bacterium RBG_19FT_COMBO_53_11</name>
    <dbReference type="NCBI Taxonomy" id="1802613"/>
    <lineage>
        <taxon>Bacteria</taxon>
        <taxon>Katanobacteria</taxon>
    </lineage>
</organism>
<dbReference type="Proteomes" id="UP000176583">
    <property type="component" value="Unassembled WGS sequence"/>
</dbReference>
<proteinExistence type="predicted"/>
<comment type="caution">
    <text evidence="1">The sequence shown here is derived from an EMBL/GenBank/DDBJ whole genome shotgun (WGS) entry which is preliminary data.</text>
</comment>